<dbReference type="AlphaFoldDB" id="A0AAW1A7J8"/>
<dbReference type="EMBL" id="JAWNGG020000044">
    <property type="protein sequence ID" value="KAK9306020.1"/>
    <property type="molecule type" value="Genomic_DNA"/>
</dbReference>
<comment type="caution">
    <text evidence="2">The sequence shown here is derived from an EMBL/GenBank/DDBJ whole genome shotgun (WGS) entry which is preliminary data.</text>
</comment>
<protein>
    <submittedName>
        <fullName evidence="2">Uncharacterized protein</fullName>
    </submittedName>
</protein>
<evidence type="ECO:0000256" key="1">
    <source>
        <dbReference type="SAM" id="MobiDB-lite"/>
    </source>
</evidence>
<gene>
    <name evidence="2" type="ORF">QLX08_003093</name>
</gene>
<accession>A0AAW1A7J8</accession>
<keyword evidence="3" id="KW-1185">Reference proteome</keyword>
<name>A0AAW1A7J8_9HYME</name>
<evidence type="ECO:0000313" key="3">
    <source>
        <dbReference type="Proteomes" id="UP001432146"/>
    </source>
</evidence>
<evidence type="ECO:0000313" key="2">
    <source>
        <dbReference type="EMBL" id="KAK9306020.1"/>
    </source>
</evidence>
<sequence>MEKKDARGVCNSSLGGARYPRGDRQKDKRGESEQWRWEVNGAGARRAARQTRNLSGTRMRDTECKWTINRSRPASTNGISPVTPVVLVYAACISGVSSHRSSVRCDSRFAGPTFV</sequence>
<proteinExistence type="predicted"/>
<feature type="compositionally biased region" description="Basic and acidic residues" evidence="1">
    <location>
        <begin position="20"/>
        <end position="34"/>
    </location>
</feature>
<reference evidence="2 3" key="1">
    <citation type="submission" date="2024-05" db="EMBL/GenBank/DDBJ databases">
        <title>The nuclear and mitochondrial genome assemblies of Tetragonisca angustula (Apidae: Meliponini), a tiny yet remarkable pollinator in the Neotropics.</title>
        <authorList>
            <person name="Ferrari R."/>
            <person name="Ricardo P.C."/>
            <person name="Dias F.C."/>
            <person name="Araujo N.S."/>
            <person name="Soares D.O."/>
            <person name="Zhou Q.-S."/>
            <person name="Zhu C.-D."/>
            <person name="Coutinho L."/>
            <person name="Airas M.C."/>
            <person name="Batista T.M."/>
        </authorList>
    </citation>
    <scope>NUCLEOTIDE SEQUENCE [LARGE SCALE GENOMIC DNA]</scope>
    <source>
        <strain evidence="2">ASF017062</strain>
        <tissue evidence="2">Abdomen</tissue>
    </source>
</reference>
<dbReference type="Proteomes" id="UP001432146">
    <property type="component" value="Unassembled WGS sequence"/>
</dbReference>
<organism evidence="2 3">
    <name type="scientific">Tetragonisca angustula</name>
    <dbReference type="NCBI Taxonomy" id="166442"/>
    <lineage>
        <taxon>Eukaryota</taxon>
        <taxon>Metazoa</taxon>
        <taxon>Ecdysozoa</taxon>
        <taxon>Arthropoda</taxon>
        <taxon>Hexapoda</taxon>
        <taxon>Insecta</taxon>
        <taxon>Pterygota</taxon>
        <taxon>Neoptera</taxon>
        <taxon>Endopterygota</taxon>
        <taxon>Hymenoptera</taxon>
        <taxon>Apocrita</taxon>
        <taxon>Aculeata</taxon>
        <taxon>Apoidea</taxon>
        <taxon>Anthophila</taxon>
        <taxon>Apidae</taxon>
        <taxon>Tetragonisca</taxon>
    </lineage>
</organism>
<feature type="region of interest" description="Disordered" evidence="1">
    <location>
        <begin position="1"/>
        <end position="34"/>
    </location>
</feature>